<organism evidence="2 3">
    <name type="scientific">Dyella soli</name>
    <dbReference type="NCBI Taxonomy" id="522319"/>
    <lineage>
        <taxon>Bacteria</taxon>
        <taxon>Pseudomonadati</taxon>
        <taxon>Pseudomonadota</taxon>
        <taxon>Gammaproteobacteria</taxon>
        <taxon>Lysobacterales</taxon>
        <taxon>Rhodanobacteraceae</taxon>
        <taxon>Dyella</taxon>
    </lineage>
</organism>
<protein>
    <submittedName>
        <fullName evidence="2">Murein L,D-transpeptidase catalytic domain family protein</fullName>
    </submittedName>
</protein>
<accession>A0A4R0YY24</accession>
<dbReference type="PANTHER" id="PTHR38477">
    <property type="entry name" value="HYPOTHETICAL EXPORTED PROTEIN"/>
    <property type="match status" value="1"/>
</dbReference>
<comment type="caution">
    <text evidence="2">The sequence shown here is derived from an EMBL/GenBank/DDBJ whole genome shotgun (WGS) entry which is preliminary data.</text>
</comment>
<proteinExistence type="predicted"/>
<evidence type="ECO:0000256" key="1">
    <source>
        <dbReference type="SAM" id="SignalP"/>
    </source>
</evidence>
<feature type="chain" id="PRO_5020337747" evidence="1">
    <location>
        <begin position="27"/>
        <end position="235"/>
    </location>
</feature>
<dbReference type="EMBL" id="SJTG01000001">
    <property type="protein sequence ID" value="TCI11908.1"/>
    <property type="molecule type" value="Genomic_DNA"/>
</dbReference>
<dbReference type="InterPro" id="IPR032676">
    <property type="entry name" value="YkuD_2"/>
</dbReference>
<sequence length="235" mass="25327">MMQVLRYAALAAAPILAVCLAPAAHATETSLAAALQKLAPNANPQVIDLALKATDCAAANGMPPSERLAVIDYSRPSTEPRLWVFDLTQRKLLFQELVAHGKNSGDNLATRFSNKPESLESSLGLFRTMQSYDGHNGYSLRMNGLEPGTNDKALERAIVIHGASYVDSGTAGKLGRIGRSWGCPAVRKAIAKQLIDTMKNGQYVFSYYPDQQWLASSPYLKCSNARMASAARAAP</sequence>
<gene>
    <name evidence="2" type="ORF">EZM97_00605</name>
</gene>
<dbReference type="Pfam" id="PF13645">
    <property type="entry name" value="YkuD_2"/>
    <property type="match status" value="1"/>
</dbReference>
<keyword evidence="3" id="KW-1185">Reference proteome</keyword>
<reference evidence="2 3" key="1">
    <citation type="submission" date="2019-02" db="EMBL/GenBank/DDBJ databases">
        <title>Dyella amyloliquefaciens sp. nov., isolated from forest soil.</title>
        <authorList>
            <person name="Gao Z.-H."/>
            <person name="Qiu L.-H."/>
        </authorList>
    </citation>
    <scope>NUCLEOTIDE SEQUENCE [LARGE SCALE GENOMIC DNA]</scope>
    <source>
        <strain evidence="2 3">KACC 12747</strain>
    </source>
</reference>
<dbReference type="Proteomes" id="UP000291822">
    <property type="component" value="Unassembled WGS sequence"/>
</dbReference>
<dbReference type="AlphaFoldDB" id="A0A4R0YY24"/>
<keyword evidence="1" id="KW-0732">Signal</keyword>
<name>A0A4R0YY24_9GAMM</name>
<dbReference type="PANTHER" id="PTHR38477:SF1">
    <property type="entry name" value="MUREIN L,D-TRANSPEPTIDASE CATALYTIC DOMAIN FAMILY PROTEIN"/>
    <property type="match status" value="1"/>
</dbReference>
<feature type="signal peptide" evidence="1">
    <location>
        <begin position="1"/>
        <end position="26"/>
    </location>
</feature>
<dbReference type="RefSeq" id="WP_131151313.1">
    <property type="nucleotide sequence ID" value="NZ_SJTG01000001.1"/>
</dbReference>
<evidence type="ECO:0000313" key="2">
    <source>
        <dbReference type="EMBL" id="TCI11908.1"/>
    </source>
</evidence>
<evidence type="ECO:0000313" key="3">
    <source>
        <dbReference type="Proteomes" id="UP000291822"/>
    </source>
</evidence>